<reference evidence="8" key="2">
    <citation type="submission" date="2020-06" db="EMBL/GenBank/DDBJ databases">
        <authorList>
            <person name="Sheffer M."/>
        </authorList>
    </citation>
    <scope>NUCLEOTIDE SEQUENCE</scope>
</reference>
<protein>
    <submittedName>
        <fullName evidence="8">ALX homeobox protein 1 like protein</fullName>
    </submittedName>
</protein>
<evidence type="ECO:0000256" key="6">
    <source>
        <dbReference type="RuleBase" id="RU000682"/>
    </source>
</evidence>
<keyword evidence="3 5" id="KW-0371">Homeobox</keyword>
<feature type="DNA-binding region" description="Homeobox" evidence="5">
    <location>
        <begin position="112"/>
        <end position="171"/>
    </location>
</feature>
<evidence type="ECO:0000256" key="2">
    <source>
        <dbReference type="ARBA" id="ARBA00023125"/>
    </source>
</evidence>
<sequence length="231" mass="27297">MNRIDCEEQTTSACSHKQKMKGTELKEFALSAKTIRVQDYWKSYLSTINPFYTAPYQLPIWSPMNGNASNYNLQPPCRPPEEEYFKLPGKRRCNCKINKIKESIGKDEKPRFRRCRTRFTKQQVATLEKVFSEIQYPSVSVREKVATETKLSEARVQVWFSNRRAKWRRENDIKWMTQKHNQRTTDSHQEFKRNSRAHFHGINSKILYAQNLVPVDALNGILHLHPMLKFS</sequence>
<dbReference type="GO" id="GO:0000981">
    <property type="term" value="F:DNA-binding transcription factor activity, RNA polymerase II-specific"/>
    <property type="evidence" value="ECO:0007669"/>
    <property type="project" value="InterPro"/>
</dbReference>
<dbReference type="EMBL" id="JABXBU010002230">
    <property type="protein sequence ID" value="KAF8767517.1"/>
    <property type="molecule type" value="Genomic_DNA"/>
</dbReference>
<evidence type="ECO:0000256" key="5">
    <source>
        <dbReference type="PROSITE-ProRule" id="PRU00108"/>
    </source>
</evidence>
<dbReference type="InterPro" id="IPR009057">
    <property type="entry name" value="Homeodomain-like_sf"/>
</dbReference>
<organism evidence="8 9">
    <name type="scientific">Argiope bruennichi</name>
    <name type="common">Wasp spider</name>
    <name type="synonym">Aranea bruennichi</name>
    <dbReference type="NCBI Taxonomy" id="94029"/>
    <lineage>
        <taxon>Eukaryota</taxon>
        <taxon>Metazoa</taxon>
        <taxon>Ecdysozoa</taxon>
        <taxon>Arthropoda</taxon>
        <taxon>Chelicerata</taxon>
        <taxon>Arachnida</taxon>
        <taxon>Araneae</taxon>
        <taxon>Araneomorphae</taxon>
        <taxon>Entelegynae</taxon>
        <taxon>Araneoidea</taxon>
        <taxon>Araneidae</taxon>
        <taxon>Argiope</taxon>
    </lineage>
</organism>
<dbReference type="CDD" id="cd00086">
    <property type="entry name" value="homeodomain"/>
    <property type="match status" value="1"/>
</dbReference>
<dbReference type="InterPro" id="IPR017970">
    <property type="entry name" value="Homeobox_CS"/>
</dbReference>
<dbReference type="SUPFAM" id="SSF46689">
    <property type="entry name" value="Homeodomain-like"/>
    <property type="match status" value="1"/>
</dbReference>
<evidence type="ECO:0000256" key="1">
    <source>
        <dbReference type="ARBA" id="ARBA00004123"/>
    </source>
</evidence>
<dbReference type="GO" id="GO:0000977">
    <property type="term" value="F:RNA polymerase II transcription regulatory region sequence-specific DNA binding"/>
    <property type="evidence" value="ECO:0007669"/>
    <property type="project" value="TreeGrafter"/>
</dbReference>
<evidence type="ECO:0000259" key="7">
    <source>
        <dbReference type="PROSITE" id="PS50071"/>
    </source>
</evidence>
<dbReference type="PANTHER" id="PTHR24329">
    <property type="entry name" value="HOMEOBOX PROTEIN ARISTALESS"/>
    <property type="match status" value="1"/>
</dbReference>
<dbReference type="SMART" id="SM00389">
    <property type="entry name" value="HOX"/>
    <property type="match status" value="1"/>
</dbReference>
<gene>
    <name evidence="8" type="ORF">HNY73_020461</name>
</gene>
<dbReference type="AlphaFoldDB" id="A0A8T0E7Z2"/>
<evidence type="ECO:0000256" key="3">
    <source>
        <dbReference type="ARBA" id="ARBA00023155"/>
    </source>
</evidence>
<proteinExistence type="predicted"/>
<evidence type="ECO:0000313" key="8">
    <source>
        <dbReference type="EMBL" id="KAF8767517.1"/>
    </source>
</evidence>
<dbReference type="PROSITE" id="PS00027">
    <property type="entry name" value="HOMEOBOX_1"/>
    <property type="match status" value="1"/>
</dbReference>
<dbReference type="GO" id="GO:0005634">
    <property type="term" value="C:nucleus"/>
    <property type="evidence" value="ECO:0007669"/>
    <property type="project" value="UniProtKB-SubCell"/>
</dbReference>
<name>A0A8T0E7Z2_ARGBR</name>
<evidence type="ECO:0000313" key="9">
    <source>
        <dbReference type="Proteomes" id="UP000807504"/>
    </source>
</evidence>
<dbReference type="Gene3D" id="1.10.10.60">
    <property type="entry name" value="Homeodomain-like"/>
    <property type="match status" value="1"/>
</dbReference>
<dbReference type="Proteomes" id="UP000807504">
    <property type="component" value="Unassembled WGS sequence"/>
</dbReference>
<accession>A0A8T0E7Z2</accession>
<dbReference type="PANTHER" id="PTHR24329:SF543">
    <property type="entry name" value="FI01017P-RELATED"/>
    <property type="match status" value="1"/>
</dbReference>
<dbReference type="InterPro" id="IPR050649">
    <property type="entry name" value="Paired_Homeobox_TFs"/>
</dbReference>
<dbReference type="PROSITE" id="PS50071">
    <property type="entry name" value="HOMEOBOX_2"/>
    <property type="match status" value="1"/>
</dbReference>
<keyword evidence="4 5" id="KW-0539">Nucleus</keyword>
<evidence type="ECO:0000256" key="4">
    <source>
        <dbReference type="ARBA" id="ARBA00023242"/>
    </source>
</evidence>
<dbReference type="Pfam" id="PF00046">
    <property type="entry name" value="Homeodomain"/>
    <property type="match status" value="1"/>
</dbReference>
<keyword evidence="9" id="KW-1185">Reference proteome</keyword>
<reference evidence="8" key="1">
    <citation type="journal article" date="2020" name="bioRxiv">
        <title>Chromosome-level reference genome of the European wasp spider Argiope bruennichi: a resource for studies on range expansion and evolutionary adaptation.</title>
        <authorList>
            <person name="Sheffer M.M."/>
            <person name="Hoppe A."/>
            <person name="Krehenwinkel H."/>
            <person name="Uhl G."/>
            <person name="Kuss A.W."/>
            <person name="Jensen L."/>
            <person name="Jensen C."/>
            <person name="Gillespie R.G."/>
            <person name="Hoff K.J."/>
            <person name="Prost S."/>
        </authorList>
    </citation>
    <scope>NUCLEOTIDE SEQUENCE</scope>
</reference>
<dbReference type="InterPro" id="IPR001356">
    <property type="entry name" value="HD"/>
</dbReference>
<feature type="domain" description="Homeobox" evidence="7">
    <location>
        <begin position="110"/>
        <end position="170"/>
    </location>
</feature>
<comment type="subcellular location">
    <subcellularLocation>
        <location evidence="1 5 6">Nucleus</location>
    </subcellularLocation>
</comment>
<dbReference type="OrthoDB" id="6436714at2759"/>
<keyword evidence="2 5" id="KW-0238">DNA-binding</keyword>
<comment type="caution">
    <text evidence="8">The sequence shown here is derived from an EMBL/GenBank/DDBJ whole genome shotgun (WGS) entry which is preliminary data.</text>
</comment>